<evidence type="ECO:0000313" key="2">
    <source>
        <dbReference type="EMBL" id="MEK8090812.1"/>
    </source>
</evidence>
<name>A0ABU9DBE1_9PROT</name>
<sequence length="1254" mass="140059">MLWSGVSVLLAILLLVLAVRLALPEVDRFRPDIEARLSEILAQPVRIGQIEADWHVGPWLRLRGVRVGEATDPQIYLPRADLELHPLPLLWGRFAVRHLYLDRPYLALERLADGRLKIGGKVLGGKGDDLSVTLDHADMDIRGGTLDWRDAHHPGIGRLRLQQVRLAVKSAYRQHINVNMRLPQALGRDIRIELAAKDIFSDPLKSWGEGKVAIRALHTDLLAAYFNEALPFSIGGTASGTLAFAWGKGWVTRIQGPIRVSQPRLYWPAYYDQPLEARALALDLDWRARSGEGQLDLQQVRVERTAEKWRPFNLSLRNNLDDQPTRLDLQVDHMAVAPTLKLLPIKLLPPAWQRYLHEAHPAGEVSDFRLLWHAETPRQPERFTVSTRFAGLRTHPVAKNPGFRNLTGELKLDNNSGELNLDSRGLVLDWPYAFHQPIPIQKFRTQANWHFDGQQLTMDLPHFSLVGDFRAQGHARIVQTPGQRPYVDLTAQAEGGNAHAASRYYPYRIMSPKLQNWLDGALQDGRLGHTELRLRGPLSKFPFAKSRDGIFRVKSQFRDVTLRYLPGWPVAQQLRGDLIFDRQKMTIQTRQGRILDAQLAHLSASIPNLDHHPVLHLDTRINTSFNTGLRFLRASPILGNSSLGREDISATGMSPLDLKLKVALGRDSKTQVDGKLDLQAVNLRWDDWQVDKVSGPVNFSRDHIQAANLSGEWLGGPVNFDLRASPLQHEPKIEIDARGEASAQALQAQLKQDWLRFASGAFPYTFRFDLQQEQGHYSLDSPLTGLALALPYPLHKAAAQRRDLHAEGDFTIKRSLRIAAKLGQQQATQLLLDYQPQGWQPVRGAWQLGSAQPPALPSQGFRLQGQGDRLPLSEWISALGATGPASARTEAGKDISTPQPRIAIDACWDQVQFLDRNWPKVQVNGLYNAEDERLNLQLQSPQFAGSLQYTQGGTQADALDLKLTRLYVPPAVPGGMAAQPTTDVLQLPAKDSMPLQVQAEIADLRWENYQIDRLGLWAERRPGSWQVPRLELVQGAARFMGEAAWSGAGAGSTQISGEFQSDDLVGTLRKFALNTGLSSGSGQFTGTLRWPGSPLALDAGQLSGDLHMLLREGRFSGVSPVVKLLSLVNITSMFQRIFTMDFRDLLGKGLFFEEIKGEFHMNQGLAQARRIELHSSAMHVRAQGEINLRDQLLDLDLQVEPLQTVDLLVGRFPVLGRALFGQEGAVVRLHYEATGPWNDPRISLVSPTRSTSQP</sequence>
<gene>
    <name evidence="2" type="ORF">WOB96_13725</name>
</gene>
<protein>
    <submittedName>
        <fullName evidence="2">YhdP family protein</fullName>
    </submittedName>
</protein>
<proteinExistence type="predicted"/>
<reference evidence="2 3" key="1">
    <citation type="submission" date="2024-04" db="EMBL/GenBank/DDBJ databases">
        <authorList>
            <person name="Abashina T."/>
            <person name="Shaikin A."/>
        </authorList>
    </citation>
    <scope>NUCLEOTIDE SEQUENCE [LARGE SCALE GENOMIC DNA]</scope>
    <source>
        <strain evidence="2 3">AAFK</strain>
    </source>
</reference>
<keyword evidence="3" id="KW-1185">Reference proteome</keyword>
<dbReference type="PANTHER" id="PTHR38690">
    <property type="entry name" value="PROTEASE-RELATED"/>
    <property type="match status" value="1"/>
</dbReference>
<organism evidence="2 3">
    <name type="scientific">Thermithiobacillus plumbiphilus</name>
    <dbReference type="NCBI Taxonomy" id="1729899"/>
    <lineage>
        <taxon>Bacteria</taxon>
        <taxon>Pseudomonadati</taxon>
        <taxon>Pseudomonadota</taxon>
        <taxon>Acidithiobacillia</taxon>
        <taxon>Acidithiobacillales</taxon>
        <taxon>Thermithiobacillaceae</taxon>
        <taxon>Thermithiobacillus</taxon>
    </lineage>
</organism>
<comment type="caution">
    <text evidence="2">The sequence shown here is derived from an EMBL/GenBank/DDBJ whole genome shotgun (WGS) entry which is preliminary data.</text>
</comment>
<dbReference type="NCBIfam" id="TIGR02099">
    <property type="entry name" value="YhdP family protein"/>
    <property type="match status" value="1"/>
</dbReference>
<dbReference type="Pfam" id="PF13116">
    <property type="entry name" value="YhdP"/>
    <property type="match status" value="1"/>
</dbReference>
<dbReference type="PANTHER" id="PTHR38690:SF1">
    <property type="entry name" value="PROTEASE"/>
    <property type="match status" value="1"/>
</dbReference>
<evidence type="ECO:0000313" key="3">
    <source>
        <dbReference type="Proteomes" id="UP001446205"/>
    </source>
</evidence>
<accession>A0ABU9DBE1</accession>
<dbReference type="EMBL" id="JBBPCO010000016">
    <property type="protein sequence ID" value="MEK8090812.1"/>
    <property type="molecule type" value="Genomic_DNA"/>
</dbReference>
<dbReference type="InterPro" id="IPR025263">
    <property type="entry name" value="YhdP_central"/>
</dbReference>
<evidence type="ECO:0000259" key="1">
    <source>
        <dbReference type="Pfam" id="PF13116"/>
    </source>
</evidence>
<feature type="domain" description="YhdP central" evidence="1">
    <location>
        <begin position="2"/>
        <end position="1242"/>
    </location>
</feature>
<dbReference type="InterPro" id="IPR011836">
    <property type="entry name" value="YhdP"/>
</dbReference>
<dbReference type="Proteomes" id="UP001446205">
    <property type="component" value="Unassembled WGS sequence"/>
</dbReference>